<gene>
    <name evidence="9" type="ORF">DEA8626_00264</name>
</gene>
<feature type="transmembrane region" description="Helical" evidence="8">
    <location>
        <begin position="360"/>
        <end position="383"/>
    </location>
</feature>
<evidence type="ECO:0000256" key="3">
    <source>
        <dbReference type="ARBA" id="ARBA00022676"/>
    </source>
</evidence>
<feature type="transmembrane region" description="Helical" evidence="8">
    <location>
        <begin position="307"/>
        <end position="327"/>
    </location>
</feature>
<keyword evidence="10" id="KW-1185">Reference proteome</keyword>
<organism evidence="9 10">
    <name type="scientific">Albidovulum aquaemixtae</name>
    <dbReference type="NCBI Taxonomy" id="1542388"/>
    <lineage>
        <taxon>Bacteria</taxon>
        <taxon>Pseudomonadati</taxon>
        <taxon>Pseudomonadota</taxon>
        <taxon>Alphaproteobacteria</taxon>
        <taxon>Rhodobacterales</taxon>
        <taxon>Paracoccaceae</taxon>
        <taxon>Albidovulum</taxon>
    </lineage>
</organism>
<name>A0A2R8B2H6_9RHOB</name>
<feature type="transmembrane region" description="Helical" evidence="8">
    <location>
        <begin position="143"/>
        <end position="160"/>
    </location>
</feature>
<accession>A0A2R8B2H6</accession>
<protein>
    <recommendedName>
        <fullName evidence="11">Glycosyltransferase RgtA/B/C/D-like domain-containing protein</fullName>
    </recommendedName>
</protein>
<evidence type="ECO:0000256" key="8">
    <source>
        <dbReference type="SAM" id="Phobius"/>
    </source>
</evidence>
<keyword evidence="6 8" id="KW-1133">Transmembrane helix</keyword>
<feature type="transmembrane region" description="Helical" evidence="8">
    <location>
        <begin position="67"/>
        <end position="84"/>
    </location>
</feature>
<feature type="transmembrane region" description="Helical" evidence="8">
    <location>
        <begin position="272"/>
        <end position="295"/>
    </location>
</feature>
<keyword evidence="2" id="KW-1003">Cell membrane</keyword>
<dbReference type="Proteomes" id="UP000244924">
    <property type="component" value="Unassembled WGS sequence"/>
</dbReference>
<dbReference type="GO" id="GO:0005886">
    <property type="term" value="C:plasma membrane"/>
    <property type="evidence" value="ECO:0007669"/>
    <property type="project" value="UniProtKB-SubCell"/>
</dbReference>
<comment type="subcellular location">
    <subcellularLocation>
        <location evidence="1">Cell membrane</location>
        <topology evidence="1">Multi-pass membrane protein</topology>
    </subcellularLocation>
</comment>
<dbReference type="PANTHER" id="PTHR33908:SF11">
    <property type="entry name" value="MEMBRANE PROTEIN"/>
    <property type="match status" value="1"/>
</dbReference>
<dbReference type="EMBL" id="OMOQ01000001">
    <property type="protein sequence ID" value="SPH16753.1"/>
    <property type="molecule type" value="Genomic_DNA"/>
</dbReference>
<evidence type="ECO:0008006" key="11">
    <source>
        <dbReference type="Google" id="ProtNLM"/>
    </source>
</evidence>
<dbReference type="AlphaFoldDB" id="A0A2R8B2H6"/>
<evidence type="ECO:0000256" key="4">
    <source>
        <dbReference type="ARBA" id="ARBA00022679"/>
    </source>
</evidence>
<feature type="transmembrane region" description="Helical" evidence="8">
    <location>
        <begin position="333"/>
        <end position="353"/>
    </location>
</feature>
<dbReference type="GO" id="GO:0009103">
    <property type="term" value="P:lipopolysaccharide biosynthetic process"/>
    <property type="evidence" value="ECO:0007669"/>
    <property type="project" value="UniProtKB-ARBA"/>
</dbReference>
<dbReference type="InterPro" id="IPR050297">
    <property type="entry name" value="LipidA_mod_glycosyltrf_83"/>
</dbReference>
<proteinExistence type="predicted"/>
<evidence type="ECO:0000256" key="6">
    <source>
        <dbReference type="ARBA" id="ARBA00022989"/>
    </source>
</evidence>
<keyword evidence="7 8" id="KW-0472">Membrane</keyword>
<feature type="transmembrane region" description="Helical" evidence="8">
    <location>
        <begin position="119"/>
        <end position="136"/>
    </location>
</feature>
<evidence type="ECO:0000256" key="7">
    <source>
        <dbReference type="ARBA" id="ARBA00023136"/>
    </source>
</evidence>
<keyword evidence="4" id="KW-0808">Transferase</keyword>
<keyword evidence="3" id="KW-0328">Glycosyltransferase</keyword>
<keyword evidence="5 8" id="KW-0812">Transmembrane</keyword>
<sequence>MLTRPRILALLPSLLVASLIVVLFGLRPLDILDRLFVPDDTYYTLTIARSLAMGEGPVASHGTLTSGFQPLIAFLMVPVFWLGAEADQALRAVLLLSSSIGVLVTGMMVLFLLRRTGSVSVAAMGGLFTATSPNLITNHFNGLETSLAGFLTLLAVLLAYEIPRGRPARIALATGFVVGLAILARIDTIFVVVLIGLWILARHGAAVTAIVAGTAFVIVAPWWTYCLVEFGSVVPESGGAVRQLVHYHQEAGHQTSFGQVAMAVIALGTLGYGASASGLVGSFTGIVFAKFAAIYSALRNWRSGPEALLALASLTLLAFYVCYLPALWFFERYLYPVFLSAIVCGAVGIWKIASRGGDAGIAMSGLIGAGLVATNLFVLLPYLSSPDGRLERRIDGPKGYREVAIAVLQQLPDAAVVGSMQTGALAFYADRDIRVVNLDGVVNGEAKDAMGRGELGDYLLRRSVAYFADWERGLSKLRYFAADGDASLDFRPISTFPMSLDDPFILYDVDERSEMRSLPHGA</sequence>
<evidence type="ECO:0000256" key="5">
    <source>
        <dbReference type="ARBA" id="ARBA00022692"/>
    </source>
</evidence>
<evidence type="ECO:0000313" key="9">
    <source>
        <dbReference type="EMBL" id="SPH16753.1"/>
    </source>
</evidence>
<dbReference type="OrthoDB" id="7864577at2"/>
<reference evidence="9 10" key="1">
    <citation type="submission" date="2018-03" db="EMBL/GenBank/DDBJ databases">
        <authorList>
            <person name="Keele B.F."/>
        </authorList>
    </citation>
    <scope>NUCLEOTIDE SEQUENCE [LARGE SCALE GENOMIC DNA]</scope>
    <source>
        <strain evidence="9 10">CECT 8626</strain>
    </source>
</reference>
<dbReference type="PANTHER" id="PTHR33908">
    <property type="entry name" value="MANNOSYLTRANSFERASE YKCB-RELATED"/>
    <property type="match status" value="1"/>
</dbReference>
<feature type="transmembrane region" description="Helical" evidence="8">
    <location>
        <begin position="7"/>
        <end position="26"/>
    </location>
</feature>
<feature type="transmembrane region" description="Helical" evidence="8">
    <location>
        <begin position="93"/>
        <end position="113"/>
    </location>
</feature>
<evidence type="ECO:0000313" key="10">
    <source>
        <dbReference type="Proteomes" id="UP000244924"/>
    </source>
</evidence>
<dbReference type="RefSeq" id="WP_108851266.1">
    <property type="nucleotide sequence ID" value="NZ_OMOQ01000001.1"/>
</dbReference>
<feature type="transmembrane region" description="Helical" evidence="8">
    <location>
        <begin position="172"/>
        <end position="199"/>
    </location>
</feature>
<feature type="transmembrane region" description="Helical" evidence="8">
    <location>
        <begin position="206"/>
        <end position="225"/>
    </location>
</feature>
<dbReference type="GO" id="GO:0016763">
    <property type="term" value="F:pentosyltransferase activity"/>
    <property type="evidence" value="ECO:0007669"/>
    <property type="project" value="TreeGrafter"/>
</dbReference>
<evidence type="ECO:0000256" key="2">
    <source>
        <dbReference type="ARBA" id="ARBA00022475"/>
    </source>
</evidence>
<evidence type="ECO:0000256" key="1">
    <source>
        <dbReference type="ARBA" id="ARBA00004651"/>
    </source>
</evidence>